<dbReference type="GO" id="GO:0015031">
    <property type="term" value="P:protein transport"/>
    <property type="evidence" value="ECO:0007669"/>
    <property type="project" value="UniProtKB-KW"/>
</dbReference>
<keyword evidence="6 9" id="KW-0653">Protein transport</keyword>
<evidence type="ECO:0000256" key="5">
    <source>
        <dbReference type="ARBA" id="ARBA00022692"/>
    </source>
</evidence>
<keyword evidence="9" id="KW-0472">Membrane</keyword>
<gene>
    <name evidence="10" type="primary">ycf1</name>
    <name evidence="9" type="synonym">TIC214</name>
</gene>
<dbReference type="GO" id="GO:0009706">
    <property type="term" value="C:chloroplast inner membrane"/>
    <property type="evidence" value="ECO:0007669"/>
    <property type="project" value="UniProtKB-SubCell"/>
</dbReference>
<sequence length="269" mass="31672">MIDNLVILWMKKNNSVVLVGLYFGFLTTFSLGPSFLFLFPVQAMEEGTEKKAAAKAGFFTGRLVVFGSIFFMPMYLALGRPHTIIAIVVPYLCIHFFCNNFRSRNSLPNLSIQHIFVQNKVFQLLKKVCQLFNQHVLMKNEVFLLLKKVFQLLKKLFQLFNDETDEKKKAILVEEIKLLLHICLKMAFYALLRFIFKFILKLILQCILRTLLESIFQKKMVLNRLTFSIVVQILIIIVYKYCIYLFCNITSYLILILLLTYFEYYFLLK</sequence>
<dbReference type="AlphaFoldDB" id="A0A0X8IHH5"/>
<dbReference type="InterPro" id="IPR008896">
    <property type="entry name" value="TIC214"/>
</dbReference>
<evidence type="ECO:0000256" key="4">
    <source>
        <dbReference type="ARBA" id="ARBA00016640"/>
    </source>
</evidence>
<keyword evidence="5 9" id="KW-0812">Transmembrane</keyword>
<evidence type="ECO:0000313" key="10">
    <source>
        <dbReference type="EMBL" id="AMD38428.1"/>
    </source>
</evidence>
<feature type="transmembrane region" description="Helical" evidence="9">
    <location>
        <begin position="178"/>
        <end position="200"/>
    </location>
</feature>
<evidence type="ECO:0000256" key="8">
    <source>
        <dbReference type="ARBA" id="ARBA00029978"/>
    </source>
</evidence>
<evidence type="ECO:0000256" key="6">
    <source>
        <dbReference type="ARBA" id="ARBA00022927"/>
    </source>
</evidence>
<evidence type="ECO:0000256" key="9">
    <source>
        <dbReference type="RuleBase" id="RU364085"/>
    </source>
</evidence>
<keyword evidence="9 10" id="KW-0150">Chloroplast</keyword>
<feature type="transmembrane region" description="Helical" evidence="9">
    <location>
        <begin position="246"/>
        <end position="267"/>
    </location>
</feature>
<evidence type="ECO:0000256" key="2">
    <source>
        <dbReference type="ARBA" id="ARBA00009956"/>
    </source>
</evidence>
<organism evidence="10">
    <name type="scientific">Cynanchum wilfordii</name>
    <dbReference type="NCBI Taxonomy" id="228709"/>
    <lineage>
        <taxon>Eukaryota</taxon>
        <taxon>Viridiplantae</taxon>
        <taxon>Streptophyta</taxon>
        <taxon>Embryophyta</taxon>
        <taxon>Tracheophyta</taxon>
        <taxon>Spermatophyta</taxon>
        <taxon>Magnoliopsida</taxon>
        <taxon>eudicotyledons</taxon>
        <taxon>Gunneridae</taxon>
        <taxon>Pentapetalae</taxon>
        <taxon>asterids</taxon>
        <taxon>lamiids</taxon>
        <taxon>Gentianales</taxon>
        <taxon>Apocynaceae</taxon>
        <taxon>Asclepiadoideae</taxon>
        <taxon>Asclepiadeae</taxon>
        <taxon>Cynanchinae</taxon>
        <taxon>Cynanchum</taxon>
    </lineage>
</organism>
<comment type="subcellular location">
    <subcellularLocation>
        <location evidence="1">Plastid membrane</location>
        <topology evidence="1">Multi-pass membrane protein</topology>
    </subcellularLocation>
    <subcellularLocation>
        <location evidence="9">Plastid</location>
        <location evidence="9">Chloroplast inner membrane</location>
    </subcellularLocation>
</comment>
<accession>A0A0X8IHH5</accession>
<reference evidence="10" key="1">
    <citation type="journal article" date="2015" name="Mitochondrial DNA">
        <title>The complete chloroplast genome sequence of Cynanchum auriculatum Royle ex Wight (Apocynaceae).</title>
        <authorList>
            <person name="Jang W."/>
            <person name="Kim K.Y."/>
            <person name="Kim K."/>
            <person name="Lee S.C."/>
            <person name="Park H.S."/>
            <person name="Lee J."/>
            <person name="Seong R.S."/>
            <person name="Shim Y.H."/>
            <person name="Sung S.H."/>
            <person name="Yang T.J."/>
        </authorList>
    </citation>
    <scope>NUCLEOTIDE SEQUENCE</scope>
</reference>
<dbReference type="EMBL" id="KT220733">
    <property type="protein sequence ID" value="AMD38428.1"/>
    <property type="molecule type" value="Genomic_DNA"/>
</dbReference>
<evidence type="ECO:0000256" key="1">
    <source>
        <dbReference type="ARBA" id="ARBA00004446"/>
    </source>
</evidence>
<evidence type="ECO:0000256" key="3">
    <source>
        <dbReference type="ARBA" id="ARBA00011510"/>
    </source>
</evidence>
<reference evidence="10" key="2">
    <citation type="submission" date="2015-06" db="EMBL/GenBank/DDBJ databases">
        <authorList>
            <person name="Hoefler B.C."/>
            <person name="Straight P.D."/>
        </authorList>
    </citation>
    <scope>NUCLEOTIDE SEQUENCE</scope>
</reference>
<keyword evidence="9" id="KW-1001">Plastid inner membrane</keyword>
<comment type="similarity">
    <text evidence="2 9">Belongs to the TIC214 family.</text>
</comment>
<name>A0A0X8IHH5_9GENT</name>
<feature type="transmembrane region" description="Helical" evidence="9">
    <location>
        <begin position="59"/>
        <end position="78"/>
    </location>
</feature>
<feature type="transmembrane region" description="Helical" evidence="9">
    <location>
        <begin position="220"/>
        <end position="239"/>
    </location>
</feature>
<proteinExistence type="inferred from homology"/>
<geneLocation type="chloroplast" evidence="10"/>
<comment type="function">
    <text evidence="9">Involved in protein precursor import into chloroplasts. May be part of an intermediate translocation complex acting as a protein-conducting channel at the inner envelope.</text>
</comment>
<feature type="transmembrane region" description="Helical" evidence="9">
    <location>
        <begin position="84"/>
        <end position="101"/>
    </location>
</feature>
<dbReference type="RefSeq" id="YP_009235587.1">
    <property type="nucleotide sequence ID" value="NC_029459.1"/>
</dbReference>
<evidence type="ECO:0000256" key="7">
    <source>
        <dbReference type="ARBA" id="ARBA00022989"/>
    </source>
</evidence>
<keyword evidence="9" id="KW-0813">Transport</keyword>
<comment type="subunit">
    <text evidence="3 9">Part of the Tic complex.</text>
</comment>
<dbReference type="Pfam" id="PF05758">
    <property type="entry name" value="Ycf1"/>
    <property type="match status" value="1"/>
</dbReference>
<feature type="transmembrane region" description="Helical" evidence="9">
    <location>
        <begin position="20"/>
        <end position="39"/>
    </location>
</feature>
<keyword evidence="9 10" id="KW-0934">Plastid</keyword>
<dbReference type="GeneID" id="26897006"/>
<protein>
    <recommendedName>
        <fullName evidence="4 9">Protein TIC 214</fullName>
    </recommendedName>
    <alternativeName>
        <fullName evidence="8 9">Translocon at the inner envelope membrane of chloroplasts 214</fullName>
    </alternativeName>
</protein>
<keyword evidence="7 9" id="KW-1133">Transmembrane helix</keyword>